<dbReference type="Proteomes" id="UP000287188">
    <property type="component" value="Unassembled WGS sequence"/>
</dbReference>
<gene>
    <name evidence="3" type="ORF">KDK_38380</name>
</gene>
<comment type="caution">
    <text evidence="3">The sequence shown here is derived from an EMBL/GenBank/DDBJ whole genome shotgun (WGS) entry which is preliminary data.</text>
</comment>
<evidence type="ECO:0000256" key="1">
    <source>
        <dbReference type="SAM" id="MobiDB-lite"/>
    </source>
</evidence>
<organism evidence="3 4">
    <name type="scientific">Dictyobacter kobayashii</name>
    <dbReference type="NCBI Taxonomy" id="2014872"/>
    <lineage>
        <taxon>Bacteria</taxon>
        <taxon>Bacillati</taxon>
        <taxon>Chloroflexota</taxon>
        <taxon>Ktedonobacteria</taxon>
        <taxon>Ktedonobacterales</taxon>
        <taxon>Dictyobacteraceae</taxon>
        <taxon>Dictyobacter</taxon>
    </lineage>
</organism>
<dbReference type="AlphaFoldDB" id="A0A402ALG4"/>
<keyword evidence="2" id="KW-0472">Membrane</keyword>
<accession>A0A402ALG4</accession>
<protein>
    <submittedName>
        <fullName evidence="3">Uncharacterized protein</fullName>
    </submittedName>
</protein>
<keyword evidence="4" id="KW-1185">Reference proteome</keyword>
<feature type="transmembrane region" description="Helical" evidence="2">
    <location>
        <begin position="179"/>
        <end position="200"/>
    </location>
</feature>
<evidence type="ECO:0000313" key="4">
    <source>
        <dbReference type="Proteomes" id="UP000287188"/>
    </source>
</evidence>
<sequence>MEANLPFRAQTAPLRGVLFATTRQAQLRRKHATPVRLVCVQPGRFQGIAPIDTAETRPMQNANIARLIPQADPSSTSTTRAQGLTEHAAAQQIERLPTRPPQTRSATFHPEKRPTYTQSQIQTHIPPNSQTKTTPAIDEIDTRPPRARTTINLDTSTTQEQAAYNGRKGKHIGSTLESLITVLLLIILLVIVAVIIVALFSNTANTAIDRFVHIDVRAELAYLWQLIKQLHP</sequence>
<evidence type="ECO:0000313" key="3">
    <source>
        <dbReference type="EMBL" id="GCE20038.1"/>
    </source>
</evidence>
<proteinExistence type="predicted"/>
<keyword evidence="2" id="KW-0812">Transmembrane</keyword>
<dbReference type="OrthoDB" id="155553at2"/>
<reference evidence="4" key="1">
    <citation type="submission" date="2018-12" db="EMBL/GenBank/DDBJ databases">
        <title>Tengunoibacter tsumagoiensis gen. nov., sp. nov., Dictyobacter kobayashii sp. nov., D. alpinus sp. nov., and D. joshuensis sp. nov. and description of Dictyobacteraceae fam. nov. within the order Ktedonobacterales isolated from Tengu-no-mugimeshi.</title>
        <authorList>
            <person name="Wang C.M."/>
            <person name="Zheng Y."/>
            <person name="Sakai Y."/>
            <person name="Toyoda A."/>
            <person name="Minakuchi Y."/>
            <person name="Abe K."/>
            <person name="Yokota A."/>
            <person name="Yabe S."/>
        </authorList>
    </citation>
    <scope>NUCLEOTIDE SEQUENCE [LARGE SCALE GENOMIC DNA]</scope>
    <source>
        <strain evidence="4">Uno11</strain>
    </source>
</reference>
<feature type="region of interest" description="Disordered" evidence="1">
    <location>
        <begin position="100"/>
        <end position="140"/>
    </location>
</feature>
<dbReference type="EMBL" id="BIFS01000001">
    <property type="protein sequence ID" value="GCE20038.1"/>
    <property type="molecule type" value="Genomic_DNA"/>
</dbReference>
<keyword evidence="2" id="KW-1133">Transmembrane helix</keyword>
<feature type="compositionally biased region" description="Polar residues" evidence="1">
    <location>
        <begin position="115"/>
        <end position="134"/>
    </location>
</feature>
<name>A0A402ALG4_9CHLR</name>
<dbReference type="RefSeq" id="WP_126551793.1">
    <property type="nucleotide sequence ID" value="NZ_BIFS01000001.1"/>
</dbReference>
<evidence type="ECO:0000256" key="2">
    <source>
        <dbReference type="SAM" id="Phobius"/>
    </source>
</evidence>